<protein>
    <recommendedName>
        <fullName evidence="4">Nitrate reductase</fullName>
    </recommendedName>
</protein>
<sequence length="220" mass="24506">MSTSIDFLLWVRGPGFDIALFIFVVGVLIRLLEVLILGRKPDYSEPRGAELGAGLLTLVTRTAPEGGSFKRSPFTVVGGYIWHIGFLVSLFLFVPHIELIDSVLGIRWPGIASNLVDAIAAVTIVTLVAMLFSRLTHPVKRFLSGPEDYLTWVVTFLPMLTGYLAYHRMIDPYPLVLGLHILSVELLMVLFPFTKLMHAFTFIIARWYNGAMAGRRGVQS</sequence>
<dbReference type="RefSeq" id="WP_069005932.1">
    <property type="nucleotide sequence ID" value="NZ_LVJW01000003.1"/>
</dbReference>
<dbReference type="OrthoDB" id="7872966at2"/>
<feature type="transmembrane region" description="Helical" evidence="1">
    <location>
        <begin position="186"/>
        <end position="208"/>
    </location>
</feature>
<accession>A0A1E2UT78</accession>
<dbReference type="Gene3D" id="1.20.950.20">
    <property type="entry name" value="Transmembrane di-heme cytochromes, Chain C"/>
    <property type="match status" value="1"/>
</dbReference>
<gene>
    <name evidence="2" type="ORF">A3196_15030</name>
</gene>
<dbReference type="AlphaFoldDB" id="A0A1E2UT78"/>
<keyword evidence="1" id="KW-0472">Membrane</keyword>
<keyword evidence="1" id="KW-0812">Transmembrane</keyword>
<feature type="transmembrane region" description="Helical" evidence="1">
    <location>
        <begin position="18"/>
        <end position="37"/>
    </location>
</feature>
<feature type="transmembrane region" description="Helical" evidence="1">
    <location>
        <begin position="74"/>
        <end position="95"/>
    </location>
</feature>
<feature type="transmembrane region" description="Helical" evidence="1">
    <location>
        <begin position="115"/>
        <end position="137"/>
    </location>
</feature>
<dbReference type="EMBL" id="LVJZ01000003">
    <property type="protein sequence ID" value="ODB97959.1"/>
    <property type="molecule type" value="Genomic_DNA"/>
</dbReference>
<comment type="caution">
    <text evidence="2">The sequence shown here is derived from an EMBL/GenBank/DDBJ whole genome shotgun (WGS) entry which is preliminary data.</text>
</comment>
<keyword evidence="3" id="KW-1185">Reference proteome</keyword>
<evidence type="ECO:0000313" key="3">
    <source>
        <dbReference type="Proteomes" id="UP000094849"/>
    </source>
</evidence>
<organism evidence="2 3">
    <name type="scientific">Candidatus Thiodiazotropha endoloripes</name>
    <dbReference type="NCBI Taxonomy" id="1818881"/>
    <lineage>
        <taxon>Bacteria</taxon>
        <taxon>Pseudomonadati</taxon>
        <taxon>Pseudomonadota</taxon>
        <taxon>Gammaproteobacteria</taxon>
        <taxon>Chromatiales</taxon>
        <taxon>Sedimenticolaceae</taxon>
        <taxon>Candidatus Thiodiazotropha</taxon>
    </lineage>
</organism>
<dbReference type="STRING" id="1818881.A3196_15030"/>
<name>A0A1E2UT78_9GAMM</name>
<evidence type="ECO:0000256" key="1">
    <source>
        <dbReference type="SAM" id="Phobius"/>
    </source>
</evidence>
<reference evidence="2 3" key="1">
    <citation type="submission" date="2016-03" db="EMBL/GenBank/DDBJ databases">
        <title>Chemosynthetic sulphur-oxidizing symbionts of marine invertebrate animals are capable of nitrogen fixation.</title>
        <authorList>
            <person name="Petersen J.M."/>
            <person name="Kemper A."/>
            <person name="Gruber-Vodicka H."/>
            <person name="Cardini U."/>
            <person name="Geest Mvander."/>
            <person name="Kleiner M."/>
            <person name="Bulgheresi S."/>
            <person name="Fussmann M."/>
            <person name="Herbold C."/>
            <person name="Seah B.K.B."/>
            <person name="Antony C.Paul."/>
            <person name="Liu D."/>
            <person name="Belitz A."/>
            <person name="Weber M."/>
        </authorList>
    </citation>
    <scope>NUCLEOTIDE SEQUENCE [LARGE SCALE GENOMIC DNA]</scope>
    <source>
        <strain evidence="2">G_D</strain>
    </source>
</reference>
<evidence type="ECO:0008006" key="4">
    <source>
        <dbReference type="Google" id="ProtNLM"/>
    </source>
</evidence>
<dbReference type="InterPro" id="IPR036197">
    <property type="entry name" value="NarG-like_sf"/>
</dbReference>
<evidence type="ECO:0000313" key="2">
    <source>
        <dbReference type="EMBL" id="ODB97959.1"/>
    </source>
</evidence>
<dbReference type="SUPFAM" id="SSF103501">
    <property type="entry name" value="Respiratory nitrate reductase 1 gamma chain"/>
    <property type="match status" value="1"/>
</dbReference>
<keyword evidence="1" id="KW-1133">Transmembrane helix</keyword>
<feature type="transmembrane region" description="Helical" evidence="1">
    <location>
        <begin position="149"/>
        <end position="166"/>
    </location>
</feature>
<proteinExistence type="predicted"/>
<dbReference type="Proteomes" id="UP000094849">
    <property type="component" value="Unassembled WGS sequence"/>
</dbReference>